<feature type="transmembrane region" description="Helical" evidence="2">
    <location>
        <begin position="135"/>
        <end position="157"/>
    </location>
</feature>
<feature type="compositionally biased region" description="Basic and acidic residues" evidence="1">
    <location>
        <begin position="312"/>
        <end position="321"/>
    </location>
</feature>
<organism evidence="3 4">
    <name type="scientific">Burkholderia oklahomensis</name>
    <dbReference type="NCBI Taxonomy" id="342113"/>
    <lineage>
        <taxon>Bacteria</taxon>
        <taxon>Pseudomonadati</taxon>
        <taxon>Pseudomonadota</taxon>
        <taxon>Betaproteobacteria</taxon>
        <taxon>Burkholderiales</taxon>
        <taxon>Burkholderiaceae</taxon>
        <taxon>Burkholderia</taxon>
        <taxon>pseudomallei group</taxon>
    </lineage>
</organism>
<dbReference type="AlphaFoldDB" id="A0AAI8BEP3"/>
<dbReference type="PANTHER" id="PTHR39456:SF1">
    <property type="entry name" value="METAL-DEPENDENT HYDROLASE"/>
    <property type="match status" value="1"/>
</dbReference>
<reference evidence="3 4" key="1">
    <citation type="submission" date="2014-06" db="EMBL/GenBank/DDBJ databases">
        <authorList>
            <person name="Bishop-Lilly K.A."/>
            <person name="Broomall S.M."/>
            <person name="Chain P.S."/>
            <person name="Chertkov O."/>
            <person name="Coyne S.R."/>
            <person name="Daligault H.E."/>
            <person name="Davenport K.W."/>
            <person name="Erkkila T."/>
            <person name="Frey K.G."/>
            <person name="Gibbons H.S."/>
            <person name="Gu W."/>
            <person name="Jaissle J."/>
            <person name="Johnson S.L."/>
            <person name="Koroleva G.I."/>
            <person name="Ladner J.T."/>
            <person name="Lo C.-C."/>
            <person name="Minogue T.D."/>
            <person name="Munk C."/>
            <person name="Palacios G.F."/>
            <person name="Redden C.L."/>
            <person name="Rosenzweig C.N."/>
            <person name="Scholz M.B."/>
            <person name="Teshima H."/>
            <person name="Xu Y."/>
        </authorList>
    </citation>
    <scope>NUCLEOTIDE SEQUENCE [LARGE SCALE GENOMIC DNA]</scope>
    <source>
        <strain evidence="3 4">EO147</strain>
    </source>
</reference>
<evidence type="ECO:0000256" key="2">
    <source>
        <dbReference type="SAM" id="Phobius"/>
    </source>
</evidence>
<keyword evidence="2" id="KW-0472">Membrane</keyword>
<keyword evidence="3" id="KW-0378">Hydrolase</keyword>
<dbReference type="Proteomes" id="UP000029424">
    <property type="component" value="Chromosome 2"/>
</dbReference>
<dbReference type="EMBL" id="CP008727">
    <property type="protein sequence ID" value="AIO70614.1"/>
    <property type="molecule type" value="Genomic_DNA"/>
</dbReference>
<sequence length="321" mass="36514">MTAARMSDVTTHPLLPRKVRFDWSATRAHWIPGDPFSTHFVNVIHLLSPAFEQWFCHVFRQTLPALDDEALQAAVKGFIAQEGTHARAHDSALTHMALQGIDVRPFTRAIEWLCGRLLADAPLGMRWRTPALERFWLRVRVAIIAGLEHITCVLGNWSLNADFESIDADPTMVDLLRWHGAEEVEHRTVAADVLDSMGGHYLLRITTMLLLVVPGFFALWFGGTRFLTRRDPHLVPSAWTWRAIFRNFRRAGEQERLPSFRYLIGSFARYLVPYHDAGREGSTRQAVAYLSRSPAAVAAMQAANASRSRNRERHEDASRIR</sequence>
<keyword evidence="4" id="KW-1185">Reference proteome</keyword>
<name>A0AAI8BEP3_9BURK</name>
<dbReference type="PIRSF" id="PIRSF007580">
    <property type="entry name" value="UCP07580"/>
    <property type="match status" value="1"/>
</dbReference>
<gene>
    <name evidence="3" type="ORF">DM82_6147</name>
</gene>
<keyword evidence="2" id="KW-1133">Transmembrane helix</keyword>
<protein>
    <submittedName>
        <fullName evidence="3">Metal-dependent hydrolase family protein</fullName>
    </submittedName>
</protein>
<dbReference type="InterPro" id="IPR016516">
    <property type="entry name" value="UCP07580"/>
</dbReference>
<keyword evidence="2" id="KW-0812">Transmembrane</keyword>
<feature type="transmembrane region" description="Helical" evidence="2">
    <location>
        <begin position="201"/>
        <end position="221"/>
    </location>
</feature>
<dbReference type="KEGG" id="bok:DM82_6147"/>
<dbReference type="GO" id="GO:0016787">
    <property type="term" value="F:hydrolase activity"/>
    <property type="evidence" value="ECO:0007669"/>
    <property type="project" value="UniProtKB-KW"/>
</dbReference>
<proteinExistence type="predicted"/>
<evidence type="ECO:0000256" key="1">
    <source>
        <dbReference type="SAM" id="MobiDB-lite"/>
    </source>
</evidence>
<evidence type="ECO:0000313" key="3">
    <source>
        <dbReference type="EMBL" id="AIO70614.1"/>
    </source>
</evidence>
<evidence type="ECO:0000313" key="4">
    <source>
        <dbReference type="Proteomes" id="UP000029424"/>
    </source>
</evidence>
<dbReference type="Pfam" id="PF10118">
    <property type="entry name" value="Metal_hydrol"/>
    <property type="match status" value="1"/>
</dbReference>
<dbReference type="PANTHER" id="PTHR39456">
    <property type="entry name" value="METAL-DEPENDENT HYDROLASE"/>
    <property type="match status" value="1"/>
</dbReference>
<accession>A0AAI8BEP3</accession>
<feature type="region of interest" description="Disordered" evidence="1">
    <location>
        <begin position="301"/>
        <end position="321"/>
    </location>
</feature>